<dbReference type="KEGG" id="spar:SPRG_17467"/>
<dbReference type="GeneID" id="24139007"/>
<accession>A0A067BS56</accession>
<evidence type="ECO:0000313" key="1">
    <source>
        <dbReference type="EMBL" id="KDO17121.1"/>
    </source>
</evidence>
<dbReference type="AlphaFoldDB" id="A0A067BS56"/>
<evidence type="ECO:0000313" key="2">
    <source>
        <dbReference type="Proteomes" id="UP000030745"/>
    </source>
</evidence>
<dbReference type="RefSeq" id="XP_012212170.1">
    <property type="nucleotide sequence ID" value="XM_012356780.1"/>
</dbReference>
<feature type="non-terminal residue" evidence="1">
    <location>
        <position position="146"/>
    </location>
</feature>
<keyword evidence="2" id="KW-1185">Reference proteome</keyword>
<name>A0A067BS56_SAPPC</name>
<reference evidence="1 2" key="1">
    <citation type="journal article" date="2013" name="PLoS Genet.">
        <title>Distinctive expansion of potential virulence genes in the genome of the oomycete fish pathogen Saprolegnia parasitica.</title>
        <authorList>
            <person name="Jiang R.H."/>
            <person name="de Bruijn I."/>
            <person name="Haas B.J."/>
            <person name="Belmonte R."/>
            <person name="Lobach L."/>
            <person name="Christie J."/>
            <person name="van den Ackerveken G."/>
            <person name="Bottin A."/>
            <person name="Bulone V."/>
            <person name="Diaz-Moreno S.M."/>
            <person name="Dumas B."/>
            <person name="Fan L."/>
            <person name="Gaulin E."/>
            <person name="Govers F."/>
            <person name="Grenville-Briggs L.J."/>
            <person name="Horner N.R."/>
            <person name="Levin J.Z."/>
            <person name="Mammella M."/>
            <person name="Meijer H.J."/>
            <person name="Morris P."/>
            <person name="Nusbaum C."/>
            <person name="Oome S."/>
            <person name="Phillips A.J."/>
            <person name="van Rooyen D."/>
            <person name="Rzeszutek E."/>
            <person name="Saraiva M."/>
            <person name="Secombes C.J."/>
            <person name="Seidl M.F."/>
            <person name="Snel B."/>
            <person name="Stassen J.H."/>
            <person name="Sykes S."/>
            <person name="Tripathy S."/>
            <person name="van den Berg H."/>
            <person name="Vega-Arreguin J.C."/>
            <person name="Wawra S."/>
            <person name="Young S.K."/>
            <person name="Zeng Q."/>
            <person name="Dieguez-Uribeondo J."/>
            <person name="Russ C."/>
            <person name="Tyler B.M."/>
            <person name="van West P."/>
        </authorList>
    </citation>
    <scope>NUCLEOTIDE SEQUENCE [LARGE SCALE GENOMIC DNA]</scope>
    <source>
        <strain evidence="1 2">CBS 223.65</strain>
    </source>
</reference>
<organism evidence="1 2">
    <name type="scientific">Saprolegnia parasitica (strain CBS 223.65)</name>
    <dbReference type="NCBI Taxonomy" id="695850"/>
    <lineage>
        <taxon>Eukaryota</taxon>
        <taxon>Sar</taxon>
        <taxon>Stramenopiles</taxon>
        <taxon>Oomycota</taxon>
        <taxon>Saprolegniomycetes</taxon>
        <taxon>Saprolegniales</taxon>
        <taxon>Saprolegniaceae</taxon>
        <taxon>Saprolegnia</taxon>
    </lineage>
</organism>
<sequence length="146" mass="15766">MVSHVDTASTMTATFVESGRVCVPRGCAHRVDEQKSRALLGLRQAVDATNPARLALRLQTVVATAHAVPSRVKRTQTLSSISEGRASDGRRAVVRRLPSTKELFEKVRPGLVATGVPVSLPANRRWRVGLYIVYAAVARALLVLAT</sequence>
<protein>
    <submittedName>
        <fullName evidence="1">Uncharacterized protein</fullName>
    </submittedName>
</protein>
<dbReference type="EMBL" id="KK583771">
    <property type="protein sequence ID" value="KDO17121.1"/>
    <property type="molecule type" value="Genomic_DNA"/>
</dbReference>
<dbReference type="VEuPathDB" id="FungiDB:SPRG_17467"/>
<dbReference type="Proteomes" id="UP000030745">
    <property type="component" value="Unassembled WGS sequence"/>
</dbReference>
<proteinExistence type="predicted"/>
<gene>
    <name evidence="1" type="ORF">SPRG_17467</name>
</gene>